<protein>
    <submittedName>
        <fullName evidence="8">PLP-dependent aminotransferase family protein</fullName>
    </submittedName>
</protein>
<dbReference type="PANTHER" id="PTHR42790:SF19">
    <property type="entry name" value="KYNURENINE_ALPHA-AMINOADIPATE AMINOTRANSFERASE, MITOCHONDRIAL"/>
    <property type="match status" value="1"/>
</dbReference>
<evidence type="ECO:0000313" key="8">
    <source>
        <dbReference type="EMBL" id="PKG26272.1"/>
    </source>
</evidence>
<evidence type="ECO:0000259" key="7">
    <source>
        <dbReference type="Pfam" id="PF00155"/>
    </source>
</evidence>
<evidence type="ECO:0000256" key="4">
    <source>
        <dbReference type="ARBA" id="ARBA00022576"/>
    </source>
</evidence>
<evidence type="ECO:0000256" key="5">
    <source>
        <dbReference type="ARBA" id="ARBA00022679"/>
    </source>
</evidence>
<evidence type="ECO:0000256" key="1">
    <source>
        <dbReference type="ARBA" id="ARBA00001933"/>
    </source>
</evidence>
<organism evidence="8 9">
    <name type="scientific">Cytobacillus horneckiae</name>
    <dbReference type="NCBI Taxonomy" id="549687"/>
    <lineage>
        <taxon>Bacteria</taxon>
        <taxon>Bacillati</taxon>
        <taxon>Bacillota</taxon>
        <taxon>Bacilli</taxon>
        <taxon>Bacillales</taxon>
        <taxon>Bacillaceae</taxon>
        <taxon>Cytobacillus</taxon>
    </lineage>
</organism>
<evidence type="ECO:0000256" key="3">
    <source>
        <dbReference type="ARBA" id="ARBA00011738"/>
    </source>
</evidence>
<dbReference type="Gene3D" id="3.40.640.10">
    <property type="entry name" value="Type I PLP-dependent aspartate aminotransferase-like (Major domain)"/>
    <property type="match status" value="1"/>
</dbReference>
<evidence type="ECO:0000313" key="9">
    <source>
        <dbReference type="Proteomes" id="UP000233343"/>
    </source>
</evidence>
<dbReference type="Pfam" id="PF00155">
    <property type="entry name" value="Aminotran_1_2"/>
    <property type="match status" value="1"/>
</dbReference>
<dbReference type="GO" id="GO:1901605">
    <property type="term" value="P:alpha-amino acid metabolic process"/>
    <property type="evidence" value="ECO:0007669"/>
    <property type="project" value="TreeGrafter"/>
</dbReference>
<dbReference type="GO" id="GO:0030170">
    <property type="term" value="F:pyridoxal phosphate binding"/>
    <property type="evidence" value="ECO:0007669"/>
    <property type="project" value="InterPro"/>
</dbReference>
<dbReference type="FunFam" id="3.40.640.10:FF:000053">
    <property type="entry name" value="Aminotransferase, class I"/>
    <property type="match status" value="1"/>
</dbReference>
<dbReference type="AlphaFoldDB" id="A0A2N0Z9U6"/>
<sequence>MNIESFFPKDIRKALSKEPPGSWMTAVPNGCIRLNSGYPAKELVPSKEIKEAVSRLLYEEQDLPLHYLGSPRMDNLKGQIQERLASRGMNISEEELLITAGACQAIDLIARILLDETAVVFVEAPTYMEALEVFQNYTNQIITIPIDKDGMQTAELEKMLMERKNEGLPNPRLLYTIPTFQNPTGTTLSQQRREHIMQLAKEYDFLILEDDAYGELAFRESPQTLKSLDTESRVLHVGSLSKVVAPGMRIGWVAAACQFITSLYWFKKDLDHPFSQSIMSAYLELVNFDQRTAVLAEKYEKKATALLNALTKHFPDSASWYHAAGGYFVWVKVPGVNTSEMLNQALKAGVAYVPGQYFFLNQEDGTEYLRLSFSYADVGEIERGVEILGEVIQSYLRK</sequence>
<keyword evidence="5 8" id="KW-0808">Transferase</keyword>
<dbReference type="RefSeq" id="WP_066193506.1">
    <property type="nucleotide sequence ID" value="NZ_JARMMB010000012.1"/>
</dbReference>
<dbReference type="InterPro" id="IPR015422">
    <property type="entry name" value="PyrdxlP-dep_Trfase_small"/>
</dbReference>
<dbReference type="Gene3D" id="3.90.1150.10">
    <property type="entry name" value="Aspartate Aminotransferase, domain 1"/>
    <property type="match status" value="1"/>
</dbReference>
<comment type="similarity">
    <text evidence="2">Belongs to the class-I pyridoxal-phosphate-dependent aminotransferase family.</text>
</comment>
<keyword evidence="9" id="KW-1185">Reference proteome</keyword>
<dbReference type="InterPro" id="IPR050859">
    <property type="entry name" value="Class-I_PLP-dep_aminotransf"/>
</dbReference>
<keyword evidence="6" id="KW-0663">Pyridoxal phosphate</keyword>
<comment type="subunit">
    <text evidence="3">Homodimer.</text>
</comment>
<keyword evidence="4 8" id="KW-0032">Aminotransferase</keyword>
<dbReference type="PANTHER" id="PTHR42790">
    <property type="entry name" value="AMINOTRANSFERASE"/>
    <property type="match status" value="1"/>
</dbReference>
<reference evidence="8 9" key="1">
    <citation type="journal article" date="2010" name="Int. J. Syst. Evol. Microbiol.">
        <title>Bacillus horneckiae sp. nov., isolated from a spacecraft-assembly clean room.</title>
        <authorList>
            <person name="Vaishampayan P."/>
            <person name="Probst A."/>
            <person name="Krishnamurthi S."/>
            <person name="Ghosh S."/>
            <person name="Osman S."/>
            <person name="McDowall A."/>
            <person name="Ruckmani A."/>
            <person name="Mayilraj S."/>
            <person name="Venkateswaran K."/>
        </authorList>
    </citation>
    <scope>NUCLEOTIDE SEQUENCE [LARGE SCALE GENOMIC DNA]</scope>
    <source>
        <strain evidence="9">1PO1SC</strain>
    </source>
</reference>
<dbReference type="CDD" id="cd00609">
    <property type="entry name" value="AAT_like"/>
    <property type="match status" value="1"/>
</dbReference>
<comment type="cofactor">
    <cofactor evidence="1">
        <name>pyridoxal 5'-phosphate</name>
        <dbReference type="ChEBI" id="CHEBI:597326"/>
    </cofactor>
</comment>
<dbReference type="InterPro" id="IPR015421">
    <property type="entry name" value="PyrdxlP-dep_Trfase_major"/>
</dbReference>
<gene>
    <name evidence="8" type="ORF">CWS20_24880</name>
</gene>
<comment type="caution">
    <text evidence="8">The sequence shown here is derived from an EMBL/GenBank/DDBJ whole genome shotgun (WGS) entry which is preliminary data.</text>
</comment>
<evidence type="ECO:0000256" key="2">
    <source>
        <dbReference type="ARBA" id="ARBA00007441"/>
    </source>
</evidence>
<accession>A0A2N0Z9U6</accession>
<dbReference type="GO" id="GO:0008483">
    <property type="term" value="F:transaminase activity"/>
    <property type="evidence" value="ECO:0007669"/>
    <property type="project" value="UniProtKB-KW"/>
</dbReference>
<evidence type="ECO:0000256" key="6">
    <source>
        <dbReference type="ARBA" id="ARBA00022898"/>
    </source>
</evidence>
<dbReference type="InterPro" id="IPR004839">
    <property type="entry name" value="Aminotransferase_I/II_large"/>
</dbReference>
<dbReference type="EMBL" id="PISD01000074">
    <property type="protein sequence ID" value="PKG26272.1"/>
    <property type="molecule type" value="Genomic_DNA"/>
</dbReference>
<dbReference type="InterPro" id="IPR015424">
    <property type="entry name" value="PyrdxlP-dep_Trfase"/>
</dbReference>
<proteinExistence type="inferred from homology"/>
<dbReference type="SUPFAM" id="SSF53383">
    <property type="entry name" value="PLP-dependent transferases"/>
    <property type="match status" value="1"/>
</dbReference>
<feature type="domain" description="Aminotransferase class I/classII large" evidence="7">
    <location>
        <begin position="31"/>
        <end position="386"/>
    </location>
</feature>
<name>A0A2N0Z9U6_9BACI</name>
<dbReference type="Proteomes" id="UP000233343">
    <property type="component" value="Unassembled WGS sequence"/>
</dbReference>